<accession>A0A5C7GPQ3</accession>
<dbReference type="EMBL" id="VAHF01000079">
    <property type="protein sequence ID" value="TXG46563.1"/>
    <property type="molecule type" value="Genomic_DNA"/>
</dbReference>
<proteinExistence type="predicted"/>
<keyword evidence="2" id="KW-1185">Reference proteome</keyword>
<protein>
    <submittedName>
        <fullName evidence="1">Uncharacterized protein</fullName>
    </submittedName>
</protein>
<dbReference type="Proteomes" id="UP000323000">
    <property type="component" value="Unassembled WGS sequence"/>
</dbReference>
<organism evidence="1 2">
    <name type="scientific">Acer yangbiense</name>
    <dbReference type="NCBI Taxonomy" id="1000413"/>
    <lineage>
        <taxon>Eukaryota</taxon>
        <taxon>Viridiplantae</taxon>
        <taxon>Streptophyta</taxon>
        <taxon>Embryophyta</taxon>
        <taxon>Tracheophyta</taxon>
        <taxon>Spermatophyta</taxon>
        <taxon>Magnoliopsida</taxon>
        <taxon>eudicotyledons</taxon>
        <taxon>Gunneridae</taxon>
        <taxon>Pentapetalae</taxon>
        <taxon>rosids</taxon>
        <taxon>malvids</taxon>
        <taxon>Sapindales</taxon>
        <taxon>Sapindaceae</taxon>
        <taxon>Hippocastanoideae</taxon>
        <taxon>Acereae</taxon>
        <taxon>Acer</taxon>
    </lineage>
</organism>
<name>A0A5C7GPQ3_9ROSI</name>
<evidence type="ECO:0000313" key="2">
    <source>
        <dbReference type="Proteomes" id="UP000323000"/>
    </source>
</evidence>
<comment type="caution">
    <text evidence="1">The sequence shown here is derived from an EMBL/GenBank/DDBJ whole genome shotgun (WGS) entry which is preliminary data.</text>
</comment>
<dbReference type="AlphaFoldDB" id="A0A5C7GPQ3"/>
<evidence type="ECO:0000313" key="1">
    <source>
        <dbReference type="EMBL" id="TXG46563.1"/>
    </source>
</evidence>
<gene>
    <name evidence="1" type="ORF">EZV62_027945</name>
</gene>
<sequence>MLARRQLRQAYNGDVLWDLEYALQLQQSPTKREPHEDSTTDASDVLTLPNVRRVPSLSESIVVEDSVLNSDSLNISESEVFSQLRIANARSVVDYHRVEGLLAVADWWSSSLLFGLVGRVRGHGFVLRPDLISDRYLLDVGSTCPNLAWFGHFH</sequence>
<reference evidence="2" key="1">
    <citation type="journal article" date="2019" name="Gigascience">
        <title>De novo genome assembly of the endangered Acer yangbiense, a plant species with extremely small populations endemic to Yunnan Province, China.</title>
        <authorList>
            <person name="Yang J."/>
            <person name="Wariss H.M."/>
            <person name="Tao L."/>
            <person name="Zhang R."/>
            <person name="Yun Q."/>
            <person name="Hollingsworth P."/>
            <person name="Dao Z."/>
            <person name="Luo G."/>
            <person name="Guo H."/>
            <person name="Ma Y."/>
            <person name="Sun W."/>
        </authorList>
    </citation>
    <scope>NUCLEOTIDE SEQUENCE [LARGE SCALE GENOMIC DNA]</scope>
    <source>
        <strain evidence="2">cv. Malutang</strain>
    </source>
</reference>
<dbReference type="OrthoDB" id="4062651at2759"/>